<sequence>MASPAVVGVVSNVDAFQSPSYAEIFGPVFWGFCVALVLCGVSALQGYFYFTRYNDKFGVRMLAGTMLTLDFISMALICQSMYYYMSPGTAATTMKALVVILGTIGLAGAIGCVGMMFLFPHNIFSHRNKTFAVLAGIAKGFGAVADVVATIAMCMFLNEAKTGISRTLDFISMALICQSMYYYMLPDFGSFAPLGAVTKELTVECLISAIITFTSQMYFVYQLHMVKSPGTAATTMKALVVILGTIGLAGAIGCVGMMFLFPHNIFSHRNTTFAVLAGIAKGFGAVADVVATIAMCMFLNEAKTGISRTSSLLRSLMNLVINRGILVTAAQILLLITFFATSGHLYWLAVHINTTKLYVNTFFGMLNARSALQDRYAGGSGHMSMTLSGSGSNGDTTLHGHGVSRRMTGASLSAFYKLQNAIKGDRDSAASPGPNTSVGLGRSLSTKRTSGMLQTEKTEKVADLEYALGEIRVTTSSTSAEI</sequence>
<feature type="transmembrane region" description="Helical" evidence="2">
    <location>
        <begin position="131"/>
        <end position="156"/>
    </location>
</feature>
<dbReference type="EMBL" id="DF847482">
    <property type="protein sequence ID" value="GAT51942.1"/>
    <property type="molecule type" value="Genomic_DNA"/>
</dbReference>
<reference evidence="4" key="1">
    <citation type="submission" date="2014-09" db="EMBL/GenBank/DDBJ databases">
        <title>Genome sequence of the luminous mushroom Mycena chlorophos for searching fungal bioluminescence genes.</title>
        <authorList>
            <person name="Tanaka Y."/>
            <person name="Kasuga D."/>
            <person name="Oba Y."/>
            <person name="Hase S."/>
            <person name="Sato K."/>
            <person name="Oba Y."/>
            <person name="Sakakibara Y."/>
        </authorList>
    </citation>
    <scope>NUCLEOTIDE SEQUENCE</scope>
</reference>
<dbReference type="PANTHER" id="PTHR40465">
    <property type="entry name" value="CHROMOSOME 1, WHOLE GENOME SHOTGUN SEQUENCE"/>
    <property type="match status" value="1"/>
</dbReference>
<organism evidence="4 5">
    <name type="scientific">Mycena chlorophos</name>
    <name type="common">Agaric fungus</name>
    <name type="synonym">Agaricus chlorophos</name>
    <dbReference type="NCBI Taxonomy" id="658473"/>
    <lineage>
        <taxon>Eukaryota</taxon>
        <taxon>Fungi</taxon>
        <taxon>Dikarya</taxon>
        <taxon>Basidiomycota</taxon>
        <taxon>Agaricomycotina</taxon>
        <taxon>Agaricomycetes</taxon>
        <taxon>Agaricomycetidae</taxon>
        <taxon>Agaricales</taxon>
        <taxon>Marasmiineae</taxon>
        <taxon>Mycenaceae</taxon>
        <taxon>Mycena</taxon>
    </lineage>
</organism>
<protein>
    <recommendedName>
        <fullName evidence="3">DUF6534 domain-containing protein</fullName>
    </recommendedName>
</protein>
<gene>
    <name evidence="4" type="ORF">MCHLO_09037</name>
</gene>
<feature type="transmembrane region" description="Helical" evidence="2">
    <location>
        <begin position="28"/>
        <end position="50"/>
    </location>
</feature>
<evidence type="ECO:0000259" key="3">
    <source>
        <dbReference type="Pfam" id="PF20152"/>
    </source>
</evidence>
<feature type="transmembrane region" description="Helical" evidence="2">
    <location>
        <begin position="96"/>
        <end position="119"/>
    </location>
</feature>
<accession>A0ABQ0LLL8</accession>
<evidence type="ECO:0000313" key="4">
    <source>
        <dbReference type="EMBL" id="GAT51942.1"/>
    </source>
</evidence>
<dbReference type="Proteomes" id="UP000815677">
    <property type="component" value="Unassembled WGS sequence"/>
</dbReference>
<feature type="transmembrane region" description="Helical" evidence="2">
    <location>
        <begin position="320"/>
        <end position="340"/>
    </location>
</feature>
<feature type="transmembrane region" description="Helical" evidence="2">
    <location>
        <begin position="346"/>
        <end position="366"/>
    </location>
</feature>
<evidence type="ECO:0000256" key="2">
    <source>
        <dbReference type="SAM" id="Phobius"/>
    </source>
</evidence>
<feature type="region of interest" description="Disordered" evidence="1">
    <location>
        <begin position="425"/>
        <end position="455"/>
    </location>
</feature>
<evidence type="ECO:0000313" key="5">
    <source>
        <dbReference type="Proteomes" id="UP000815677"/>
    </source>
</evidence>
<proteinExistence type="predicted"/>
<keyword evidence="2" id="KW-0812">Transmembrane</keyword>
<evidence type="ECO:0000256" key="1">
    <source>
        <dbReference type="SAM" id="MobiDB-lite"/>
    </source>
</evidence>
<feature type="domain" description="DUF6534" evidence="3">
    <location>
        <begin position="285"/>
        <end position="370"/>
    </location>
</feature>
<dbReference type="InterPro" id="IPR045339">
    <property type="entry name" value="DUF6534"/>
</dbReference>
<feature type="transmembrane region" description="Helical" evidence="2">
    <location>
        <begin position="238"/>
        <end position="261"/>
    </location>
</feature>
<feature type="transmembrane region" description="Helical" evidence="2">
    <location>
        <begin position="273"/>
        <end position="299"/>
    </location>
</feature>
<feature type="transmembrane region" description="Helical" evidence="2">
    <location>
        <begin position="62"/>
        <end position="84"/>
    </location>
</feature>
<keyword evidence="5" id="KW-1185">Reference proteome</keyword>
<feature type="transmembrane region" description="Helical" evidence="2">
    <location>
        <begin position="205"/>
        <end position="226"/>
    </location>
</feature>
<name>A0ABQ0LLL8_MYCCL</name>
<feature type="compositionally biased region" description="Polar residues" evidence="1">
    <location>
        <begin position="433"/>
        <end position="455"/>
    </location>
</feature>
<feature type="transmembrane region" description="Helical" evidence="2">
    <location>
        <begin position="168"/>
        <end position="185"/>
    </location>
</feature>
<keyword evidence="2" id="KW-0472">Membrane</keyword>
<dbReference type="PANTHER" id="PTHR40465:SF1">
    <property type="entry name" value="DUF6534 DOMAIN-CONTAINING PROTEIN"/>
    <property type="match status" value="1"/>
</dbReference>
<dbReference type="Pfam" id="PF20152">
    <property type="entry name" value="DUF6534"/>
    <property type="match status" value="1"/>
</dbReference>
<keyword evidence="2" id="KW-1133">Transmembrane helix</keyword>